<keyword evidence="9" id="KW-0210">Decarboxylase</keyword>
<gene>
    <name evidence="10" type="ORF">F6R98_03250</name>
</gene>
<evidence type="ECO:0000256" key="4">
    <source>
        <dbReference type="ARBA" id="ARBA00022898"/>
    </source>
</evidence>
<evidence type="ECO:0000256" key="2">
    <source>
        <dbReference type="ARBA" id="ARBA00009533"/>
    </source>
</evidence>
<dbReference type="GO" id="GO:0005829">
    <property type="term" value="C:cytosol"/>
    <property type="evidence" value="ECO:0007669"/>
    <property type="project" value="TreeGrafter"/>
</dbReference>
<keyword evidence="4 7" id="KW-0663">Pyridoxal phosphate</keyword>
<protein>
    <recommendedName>
        <fullName evidence="3 9">Glutamate decarboxylase</fullName>
        <ecNumber evidence="3 9">4.1.1.15</ecNumber>
    </recommendedName>
</protein>
<dbReference type="InterPro" id="IPR010107">
    <property type="entry name" value="Glutamate_decarboxylase"/>
</dbReference>
<evidence type="ECO:0000256" key="3">
    <source>
        <dbReference type="ARBA" id="ARBA00012421"/>
    </source>
</evidence>
<evidence type="ECO:0000256" key="9">
    <source>
        <dbReference type="RuleBase" id="RU361171"/>
    </source>
</evidence>
<evidence type="ECO:0000256" key="8">
    <source>
        <dbReference type="RuleBase" id="RU000382"/>
    </source>
</evidence>
<dbReference type="GO" id="GO:0006538">
    <property type="term" value="P:L-glutamate catabolic process"/>
    <property type="evidence" value="ECO:0007669"/>
    <property type="project" value="TreeGrafter"/>
</dbReference>
<keyword evidence="11" id="KW-1185">Reference proteome</keyword>
<evidence type="ECO:0000256" key="5">
    <source>
        <dbReference type="ARBA" id="ARBA00023239"/>
    </source>
</evidence>
<dbReference type="SUPFAM" id="SSF53383">
    <property type="entry name" value="PLP-dependent transferases"/>
    <property type="match status" value="1"/>
</dbReference>
<proteinExistence type="inferred from homology"/>
<dbReference type="PANTHER" id="PTHR43321">
    <property type="entry name" value="GLUTAMATE DECARBOXYLASE"/>
    <property type="match status" value="1"/>
</dbReference>
<comment type="cofactor">
    <cofactor evidence="1 7 8">
        <name>pyridoxal 5'-phosphate</name>
        <dbReference type="ChEBI" id="CHEBI:597326"/>
    </cofactor>
</comment>
<evidence type="ECO:0000256" key="7">
    <source>
        <dbReference type="PIRSR" id="PIRSR602129-50"/>
    </source>
</evidence>
<dbReference type="InterPro" id="IPR015421">
    <property type="entry name" value="PyrdxlP-dep_Trfase_major"/>
</dbReference>
<dbReference type="Proteomes" id="UP000325755">
    <property type="component" value="Chromosome"/>
</dbReference>
<dbReference type="Gene3D" id="3.90.1150.160">
    <property type="match status" value="1"/>
</dbReference>
<dbReference type="OrthoDB" id="9803665at2"/>
<dbReference type="PANTHER" id="PTHR43321:SF3">
    <property type="entry name" value="GLUTAMATE DECARBOXYLASE"/>
    <property type="match status" value="1"/>
</dbReference>
<dbReference type="Pfam" id="PF00282">
    <property type="entry name" value="Pyridoxal_deC"/>
    <property type="match status" value="1"/>
</dbReference>
<dbReference type="InParanoid" id="A0A5Q0BHX9"/>
<evidence type="ECO:0000313" key="11">
    <source>
        <dbReference type="Proteomes" id="UP000325755"/>
    </source>
</evidence>
<reference evidence="10 11" key="1">
    <citation type="submission" date="2019-09" db="EMBL/GenBank/DDBJ databases">
        <title>Ecophysiology of the spiral-shaped methanotroph Methylospira mobilis as revealed by the complete genome sequence.</title>
        <authorList>
            <person name="Oshkin I.Y."/>
            <person name="Dedysh S.N."/>
            <person name="Miroshnikov K."/>
            <person name="Danilova O.V."/>
            <person name="Hakobyan A."/>
            <person name="Liesack W."/>
        </authorList>
    </citation>
    <scope>NUCLEOTIDE SEQUENCE [LARGE SCALE GENOMIC DNA]</scope>
    <source>
        <strain evidence="10 11">Shm1</strain>
    </source>
</reference>
<feature type="modified residue" description="N6-(pyridoxal phosphate)lysine" evidence="7">
    <location>
        <position position="278"/>
    </location>
</feature>
<sequence>MLIAKKNQNESNAIYASRYMCEVAPKYDLPDEGMPAGTAQRIILDELNLNGNPALNTASFVTIWMEPEADDLLQKTSNINFIDFHEYPTTLAIHQRVVNMTADILHAPREVAGGTSVSAMGTATVGSSEAIMLGLLAHKWSWKKKREAAGLDASRPNVIFGADVHSCWEKFALYFDVEQRVIPLRPGKYVIGPDDVEPLLDESTIAVGVVVGTTFTGQNDDFAGINELLIKVKAEQGWDIPMHVDGASGGFVMAFVNPEVAWDFRLEQVRSINVSNHKFGLVYPGMGSIIFRDQTCVPDDLIFKINYLGGEMLNYSLNFSRSASQVYLQYYNFLRLGRAGYTRIMTNIMSNAHYLEERLMALGRFDLLTDRNYLPVVVLKLKDDNAYTVFQICEVLRERGWAVPAYTLPPDAQDIAVMRVVVKENFSRDMAEMFSEDVERALKRLDVDQPNHRHPGKIKKHPIC</sequence>
<accession>A0A5Q0BHX9</accession>
<dbReference type="RefSeq" id="WP_153247748.1">
    <property type="nucleotide sequence ID" value="NZ_CP044205.1"/>
</dbReference>
<dbReference type="Gene3D" id="4.10.280.50">
    <property type="match status" value="1"/>
</dbReference>
<comment type="catalytic activity">
    <reaction evidence="6 9">
        <text>L-glutamate + H(+) = 4-aminobutanoate + CO2</text>
        <dbReference type="Rhea" id="RHEA:17785"/>
        <dbReference type="ChEBI" id="CHEBI:15378"/>
        <dbReference type="ChEBI" id="CHEBI:16526"/>
        <dbReference type="ChEBI" id="CHEBI:29985"/>
        <dbReference type="ChEBI" id="CHEBI:59888"/>
        <dbReference type="EC" id="4.1.1.15"/>
    </reaction>
</comment>
<dbReference type="InterPro" id="IPR002129">
    <property type="entry name" value="PyrdxlP-dep_de-COase"/>
</dbReference>
<dbReference type="Gene3D" id="3.40.640.10">
    <property type="entry name" value="Type I PLP-dependent aspartate aminotransferase-like (Major domain)"/>
    <property type="match status" value="1"/>
</dbReference>
<organism evidence="10 11">
    <name type="scientific">Candidatus Methylospira mobilis</name>
    <dbReference type="NCBI Taxonomy" id="1808979"/>
    <lineage>
        <taxon>Bacteria</taxon>
        <taxon>Pseudomonadati</taxon>
        <taxon>Pseudomonadota</taxon>
        <taxon>Gammaproteobacteria</taxon>
        <taxon>Methylococcales</taxon>
        <taxon>Methylococcaceae</taxon>
        <taxon>Candidatus Methylospira</taxon>
    </lineage>
</organism>
<dbReference type="FunCoup" id="A0A5Q0BHX9">
    <property type="interactions" value="491"/>
</dbReference>
<dbReference type="GO" id="GO:0004351">
    <property type="term" value="F:glutamate decarboxylase activity"/>
    <property type="evidence" value="ECO:0007669"/>
    <property type="project" value="UniProtKB-EC"/>
</dbReference>
<name>A0A5Q0BHX9_9GAMM</name>
<dbReference type="NCBIfam" id="TIGR01788">
    <property type="entry name" value="Glu-decarb-GAD"/>
    <property type="match status" value="1"/>
</dbReference>
<dbReference type="InterPro" id="IPR015424">
    <property type="entry name" value="PyrdxlP-dep_Trfase"/>
</dbReference>
<dbReference type="AlphaFoldDB" id="A0A5Q0BHX9"/>
<evidence type="ECO:0000313" key="10">
    <source>
        <dbReference type="EMBL" id="QFY41764.1"/>
    </source>
</evidence>
<evidence type="ECO:0000256" key="6">
    <source>
        <dbReference type="ARBA" id="ARBA00048868"/>
    </source>
</evidence>
<dbReference type="GO" id="GO:0030170">
    <property type="term" value="F:pyridoxal phosphate binding"/>
    <property type="evidence" value="ECO:0007669"/>
    <property type="project" value="InterPro"/>
</dbReference>
<evidence type="ECO:0000256" key="1">
    <source>
        <dbReference type="ARBA" id="ARBA00001933"/>
    </source>
</evidence>
<keyword evidence="5 8" id="KW-0456">Lyase</keyword>
<dbReference type="KEGG" id="mmob:F6R98_03250"/>
<dbReference type="EMBL" id="CP044205">
    <property type="protein sequence ID" value="QFY41764.1"/>
    <property type="molecule type" value="Genomic_DNA"/>
</dbReference>
<dbReference type="EC" id="4.1.1.15" evidence="3 9"/>
<comment type="similarity">
    <text evidence="2 8">Belongs to the group II decarboxylase family.</text>
</comment>